<organism evidence="1 3">
    <name type="scientific">Candidatus Colimorpha enterica</name>
    <dbReference type="NCBI Taxonomy" id="3083063"/>
    <lineage>
        <taxon>Bacteria</taxon>
        <taxon>Pseudomonadati</taxon>
        <taxon>Bacteroidota</taxon>
        <taxon>Bacteroidia</taxon>
        <taxon>Bacteroidales</taxon>
        <taxon>Candidatus Colimorpha</taxon>
    </lineage>
</organism>
<evidence type="ECO:0000313" key="4">
    <source>
        <dbReference type="Proteomes" id="UP001139365"/>
    </source>
</evidence>
<evidence type="ECO:0000313" key="2">
    <source>
        <dbReference type="EMBL" id="MCI5756113.1"/>
    </source>
</evidence>
<dbReference type="EMBL" id="CBFW010000161">
    <property type="protein sequence ID" value="CDC73472.1"/>
    <property type="molecule type" value="Genomic_DNA"/>
</dbReference>
<reference evidence="2 4" key="2">
    <citation type="submission" date="2022-03" db="EMBL/GenBank/DDBJ databases">
        <title>Metagenome-assembled genomes from swine fecal metagenomes.</title>
        <authorList>
            <person name="Holman D.B."/>
            <person name="Kommadath A."/>
        </authorList>
    </citation>
    <scope>NUCLEOTIDE SEQUENCE [LARGE SCALE GENOMIC DNA]</scope>
    <source>
        <strain evidence="2">SUG147</strain>
    </source>
</reference>
<dbReference type="CDD" id="cd00657">
    <property type="entry name" value="Ferritin_like"/>
    <property type="match status" value="1"/>
</dbReference>
<dbReference type="SUPFAM" id="SSF47240">
    <property type="entry name" value="Ferritin-like"/>
    <property type="match status" value="1"/>
</dbReference>
<dbReference type="InterPro" id="IPR009078">
    <property type="entry name" value="Ferritin-like_SF"/>
</dbReference>
<evidence type="ECO:0000313" key="3">
    <source>
        <dbReference type="Proteomes" id="UP000017938"/>
    </source>
</evidence>
<comment type="caution">
    <text evidence="1">The sequence shown here is derived from an EMBL/GenBank/DDBJ whole genome shotgun (WGS) entry which is preliminary data.</text>
</comment>
<dbReference type="AlphaFoldDB" id="R6URU3"/>
<proteinExistence type="predicted"/>
<sequence length="150" mass="16789">MNLTQKEIDFLDDFKTQEKLCIEKYDRYSACACSTELKSLFGELADRERGHLKTINEMSGGTVADVPPTVKANNCNCGCAGYCDENSRKNDSFLCSDMLASEKHASGLYDTGIFEFTDPKARKMLNHIQADEQQHGEQIAAFMKSNGMYC</sequence>
<evidence type="ECO:0000313" key="1">
    <source>
        <dbReference type="EMBL" id="CDC73472.1"/>
    </source>
</evidence>
<dbReference type="EMBL" id="JALEMU010000122">
    <property type="protein sequence ID" value="MCI5756113.1"/>
    <property type="molecule type" value="Genomic_DNA"/>
</dbReference>
<accession>R6URU3</accession>
<protein>
    <submittedName>
        <fullName evidence="2">Spore coat protein</fullName>
    </submittedName>
</protein>
<dbReference type="Pfam" id="PF07875">
    <property type="entry name" value="Coat_F"/>
    <property type="match status" value="1"/>
</dbReference>
<dbReference type="Proteomes" id="UP001139365">
    <property type="component" value="Unassembled WGS sequence"/>
</dbReference>
<keyword evidence="2" id="KW-0946">Virion</keyword>
<gene>
    <name evidence="1" type="ORF">BN580_01256</name>
    <name evidence="2" type="ORF">MR241_07460</name>
</gene>
<dbReference type="STRING" id="1263015.BN580_01256"/>
<name>R6URU3_9BACT</name>
<reference evidence="1" key="1">
    <citation type="submission" date="2012-11" db="EMBL/GenBank/DDBJ databases">
        <title>Dependencies among metagenomic species, viruses, plasmids and units of genetic variation.</title>
        <authorList>
            <person name="Nielsen H.B."/>
            <person name="Almeida M."/>
            <person name="Juncker A.S."/>
            <person name="Rasmussen S."/>
            <person name="Li J."/>
            <person name="Sunagawa S."/>
            <person name="Plichta D."/>
            <person name="Gautier L."/>
            <person name="Le Chatelier E."/>
            <person name="Peletier E."/>
            <person name="Bonde I."/>
            <person name="Nielsen T."/>
            <person name="Manichanh C."/>
            <person name="Arumugam M."/>
            <person name="Batto J."/>
            <person name="Santos M.B.Q.D."/>
            <person name="Blom N."/>
            <person name="Borruel N."/>
            <person name="Burgdorf K.S."/>
            <person name="Boumezbeur F."/>
            <person name="Casellas F."/>
            <person name="Dore J."/>
            <person name="Guarner F."/>
            <person name="Hansen T."/>
            <person name="Hildebrand F."/>
            <person name="Kaas R.S."/>
            <person name="Kennedy S."/>
            <person name="Kristiansen K."/>
            <person name="Kultima J.R."/>
            <person name="Leonard P."/>
            <person name="Levenez F."/>
            <person name="Lund O."/>
            <person name="Moumen B."/>
            <person name="Le Paslier D."/>
            <person name="Pons N."/>
            <person name="Pedersen O."/>
            <person name="Prifti E."/>
            <person name="Qin J."/>
            <person name="Raes J."/>
            <person name="Tap J."/>
            <person name="Tims S."/>
            <person name="Ussery D.W."/>
            <person name="Yamada T."/>
            <person name="MetaHit consortium"/>
            <person name="Renault P."/>
            <person name="Sicheritz-Ponten T."/>
            <person name="Bork P."/>
            <person name="Wang J."/>
            <person name="Brunak S."/>
            <person name="Ehrlich S.D."/>
        </authorList>
    </citation>
    <scope>NUCLEOTIDE SEQUENCE [LARGE SCALE GENOMIC DNA]</scope>
</reference>
<dbReference type="InterPro" id="IPR012851">
    <property type="entry name" value="Spore_coat_CotF-like"/>
</dbReference>
<keyword evidence="2" id="KW-0167">Capsid protein</keyword>
<dbReference type="Proteomes" id="UP000017938">
    <property type="component" value="Unassembled WGS sequence"/>
</dbReference>
<dbReference type="Gene3D" id="1.20.120.660">
    <property type="entry name" value="IL-4 antagonist (De novo design) like domain"/>
    <property type="match status" value="1"/>
</dbReference>